<dbReference type="Gene3D" id="3.40.50.2000">
    <property type="entry name" value="Glycogen Phosphorylase B"/>
    <property type="match status" value="2"/>
</dbReference>
<dbReference type="PANTHER" id="PTHR46401">
    <property type="entry name" value="GLYCOSYLTRANSFERASE WBBK-RELATED"/>
    <property type="match status" value="1"/>
</dbReference>
<reference evidence="4 5" key="1">
    <citation type="journal article" date="2016" name="Nat. Commun.">
        <title>Thousands of microbial genomes shed light on interconnected biogeochemical processes in an aquifer system.</title>
        <authorList>
            <person name="Anantharaman K."/>
            <person name="Brown C.T."/>
            <person name="Hug L.A."/>
            <person name="Sharon I."/>
            <person name="Castelle C.J."/>
            <person name="Probst A.J."/>
            <person name="Thomas B.C."/>
            <person name="Singh A."/>
            <person name="Wilkins M.J."/>
            <person name="Karaoz U."/>
            <person name="Brodie E.L."/>
            <person name="Williams K.H."/>
            <person name="Hubbard S.S."/>
            <person name="Banfield J.F."/>
        </authorList>
    </citation>
    <scope>NUCLEOTIDE SEQUENCE [LARGE SCALE GENOMIC DNA]</scope>
</reference>
<name>A0A1F7W4P7_9BACT</name>
<dbReference type="GO" id="GO:0016757">
    <property type="term" value="F:glycosyltransferase activity"/>
    <property type="evidence" value="ECO:0007669"/>
    <property type="project" value="InterPro"/>
</dbReference>
<dbReference type="Pfam" id="PF13439">
    <property type="entry name" value="Glyco_transf_4"/>
    <property type="match status" value="1"/>
</dbReference>
<dbReference type="CDD" id="cd03809">
    <property type="entry name" value="GT4_MtfB-like"/>
    <property type="match status" value="1"/>
</dbReference>
<dbReference type="InterPro" id="IPR028098">
    <property type="entry name" value="Glyco_trans_4-like_N"/>
</dbReference>
<accession>A0A1F7W4P7</accession>
<proteinExistence type="predicted"/>
<evidence type="ECO:0000259" key="2">
    <source>
        <dbReference type="Pfam" id="PF00534"/>
    </source>
</evidence>
<dbReference type="Pfam" id="PF00534">
    <property type="entry name" value="Glycos_transf_1"/>
    <property type="match status" value="1"/>
</dbReference>
<dbReference type="GO" id="GO:0009103">
    <property type="term" value="P:lipopolysaccharide biosynthetic process"/>
    <property type="evidence" value="ECO:0007669"/>
    <property type="project" value="TreeGrafter"/>
</dbReference>
<gene>
    <name evidence="4" type="ORF">A2304_00495</name>
</gene>
<evidence type="ECO:0000313" key="4">
    <source>
        <dbReference type="EMBL" id="OGL97729.1"/>
    </source>
</evidence>
<keyword evidence="1" id="KW-0808">Transferase</keyword>
<dbReference type="InterPro" id="IPR001296">
    <property type="entry name" value="Glyco_trans_1"/>
</dbReference>
<evidence type="ECO:0000256" key="1">
    <source>
        <dbReference type="ARBA" id="ARBA00022679"/>
    </source>
</evidence>
<dbReference type="SUPFAM" id="SSF53756">
    <property type="entry name" value="UDP-Glycosyltransferase/glycogen phosphorylase"/>
    <property type="match status" value="1"/>
</dbReference>
<dbReference type="AlphaFoldDB" id="A0A1F7W4P7"/>
<evidence type="ECO:0000259" key="3">
    <source>
        <dbReference type="Pfam" id="PF13439"/>
    </source>
</evidence>
<sequence length="357" mass="39989">MKTYAIDASSANKPQRSGVEWYAYHLIEAIKRQPLGEDERVVLFSPENLKWPLPFAWMKGRVSWEMLRHRPDVLLVPAQGLPLFGNCAAVVHDVGFRRVPNVYDSAGRRRQTREIRHTLRRAKKVFVVSEFTKREIMELYKVAEDRLVVAQNAVNQTVYRPLDDAAVEPVRQKHRVGRNYFLYVGRMDAKKNVKTIVRAFELFKASRGVGDPFELVLVGSPGFGFGEIKMYVDRSSAKGSIKYFGYLPDTDVAALMNGATAFLFPSWYEGFGVPPLEAAACGAPLIVSDIGAHREVCADAALYASPSEPEAWAKALSRIVIENGLDESLRAKGFDRAKGYSWDKTAATVLQTLRGMV</sequence>
<evidence type="ECO:0008006" key="6">
    <source>
        <dbReference type="Google" id="ProtNLM"/>
    </source>
</evidence>
<evidence type="ECO:0000313" key="5">
    <source>
        <dbReference type="Proteomes" id="UP000176501"/>
    </source>
</evidence>
<dbReference type="PANTHER" id="PTHR46401:SF2">
    <property type="entry name" value="GLYCOSYLTRANSFERASE WBBK-RELATED"/>
    <property type="match status" value="1"/>
</dbReference>
<organism evidence="4 5">
    <name type="scientific">Candidatus Uhrbacteria bacterium RIFOXYB2_FULL_57_15</name>
    <dbReference type="NCBI Taxonomy" id="1802422"/>
    <lineage>
        <taxon>Bacteria</taxon>
        <taxon>Candidatus Uhriibacteriota</taxon>
    </lineage>
</organism>
<dbReference type="EMBL" id="MGFE01000030">
    <property type="protein sequence ID" value="OGL97729.1"/>
    <property type="molecule type" value="Genomic_DNA"/>
</dbReference>
<protein>
    <recommendedName>
        <fullName evidence="6">Glycosyl transferase family 1 domain-containing protein</fullName>
    </recommendedName>
</protein>
<feature type="domain" description="Glycosyltransferase subfamily 4-like N-terminal" evidence="3">
    <location>
        <begin position="40"/>
        <end position="155"/>
    </location>
</feature>
<feature type="domain" description="Glycosyl transferase family 1" evidence="2">
    <location>
        <begin position="172"/>
        <end position="333"/>
    </location>
</feature>
<comment type="caution">
    <text evidence="4">The sequence shown here is derived from an EMBL/GenBank/DDBJ whole genome shotgun (WGS) entry which is preliminary data.</text>
</comment>
<dbReference type="Proteomes" id="UP000176501">
    <property type="component" value="Unassembled WGS sequence"/>
</dbReference>